<organism evidence="13 14">
    <name type="scientific">Candidatus Sungbacteria bacterium GWC2_49_10</name>
    <dbReference type="NCBI Taxonomy" id="1802263"/>
    <lineage>
        <taxon>Bacteria</taxon>
        <taxon>Candidatus Sungiibacteriota</taxon>
    </lineage>
</organism>
<keyword evidence="6 12" id="KW-1133">Transmembrane helix</keyword>
<sequence length="212" mass="22918">MKEGGMGVRDHLRDLYRKFPNWFTLARIAGSPLLIPLLMTRQELFLGTSFRNIDIAFVLCIVLGLTDLLDGLCARIFNQKTVIGAALDPVADKIFIWTTILAVGIPDDHFTWTIFVFAVDVSLLILGVAGLLIYLTEGPSPGMVGANIGGKGKFISLCMFAGSLVLIAAGITSVKVFGVELVNPGPYIHVAAVFAIGSIIGHFYSAFFNRKV</sequence>
<evidence type="ECO:0000256" key="7">
    <source>
        <dbReference type="ARBA" id="ARBA00023098"/>
    </source>
</evidence>
<proteinExistence type="inferred from homology"/>
<gene>
    <name evidence="13" type="ORF">A2131_00220</name>
</gene>
<dbReference type="InterPro" id="IPR004570">
    <property type="entry name" value="Phosphatidylglycerol_P_synth"/>
</dbReference>
<evidence type="ECO:0008006" key="15">
    <source>
        <dbReference type="Google" id="ProtNLM"/>
    </source>
</evidence>
<dbReference type="Proteomes" id="UP000177392">
    <property type="component" value="Unassembled WGS sequence"/>
</dbReference>
<dbReference type="Pfam" id="PF01066">
    <property type="entry name" value="CDP-OH_P_transf"/>
    <property type="match status" value="1"/>
</dbReference>
<dbReference type="GO" id="GO:0046474">
    <property type="term" value="P:glycerophospholipid biosynthetic process"/>
    <property type="evidence" value="ECO:0007669"/>
    <property type="project" value="TreeGrafter"/>
</dbReference>
<keyword evidence="9" id="KW-0594">Phospholipid biosynthesis</keyword>
<dbReference type="PANTHER" id="PTHR14269">
    <property type="entry name" value="CDP-DIACYLGLYCEROL--GLYCEROL-3-PHOSPHATE 3-PHOSPHATIDYLTRANSFERASE-RELATED"/>
    <property type="match status" value="1"/>
</dbReference>
<dbReference type="Gene3D" id="1.20.120.1760">
    <property type="match status" value="1"/>
</dbReference>
<comment type="similarity">
    <text evidence="2 11">Belongs to the CDP-alcohol phosphatidyltransferase class-I family.</text>
</comment>
<evidence type="ECO:0000256" key="2">
    <source>
        <dbReference type="ARBA" id="ARBA00010441"/>
    </source>
</evidence>
<evidence type="ECO:0000256" key="8">
    <source>
        <dbReference type="ARBA" id="ARBA00023136"/>
    </source>
</evidence>
<feature type="transmembrane region" description="Helical" evidence="12">
    <location>
        <begin position="154"/>
        <end position="174"/>
    </location>
</feature>
<evidence type="ECO:0000256" key="5">
    <source>
        <dbReference type="ARBA" id="ARBA00022692"/>
    </source>
</evidence>
<keyword evidence="5 12" id="KW-0812">Transmembrane</keyword>
<dbReference type="PIRSF" id="PIRSF000847">
    <property type="entry name" value="Phos_ph_gly_syn"/>
    <property type="match status" value="1"/>
</dbReference>
<feature type="transmembrane region" description="Helical" evidence="12">
    <location>
        <begin position="21"/>
        <end position="39"/>
    </location>
</feature>
<keyword evidence="3" id="KW-0444">Lipid biosynthesis</keyword>
<comment type="subcellular location">
    <subcellularLocation>
        <location evidence="1">Membrane</location>
        <topology evidence="1">Multi-pass membrane protein</topology>
    </subcellularLocation>
</comment>
<keyword evidence="7" id="KW-0443">Lipid metabolism</keyword>
<name>A0A1G2K391_9BACT</name>
<dbReference type="InterPro" id="IPR048254">
    <property type="entry name" value="CDP_ALCOHOL_P_TRANSF_CS"/>
</dbReference>
<reference evidence="13 14" key="1">
    <citation type="journal article" date="2016" name="Nat. Commun.">
        <title>Thousands of microbial genomes shed light on interconnected biogeochemical processes in an aquifer system.</title>
        <authorList>
            <person name="Anantharaman K."/>
            <person name="Brown C.T."/>
            <person name="Hug L.A."/>
            <person name="Sharon I."/>
            <person name="Castelle C.J."/>
            <person name="Probst A.J."/>
            <person name="Thomas B.C."/>
            <person name="Singh A."/>
            <person name="Wilkins M.J."/>
            <person name="Karaoz U."/>
            <person name="Brodie E.L."/>
            <person name="Williams K.H."/>
            <person name="Hubbard S.S."/>
            <person name="Banfield J.F."/>
        </authorList>
    </citation>
    <scope>NUCLEOTIDE SEQUENCE [LARGE SCALE GENOMIC DNA]</scope>
</reference>
<feature type="transmembrane region" description="Helical" evidence="12">
    <location>
        <begin position="55"/>
        <end position="78"/>
    </location>
</feature>
<dbReference type="PANTHER" id="PTHR14269:SF11">
    <property type="entry name" value="CDP-DIACYLGLYCEROL--GLYCEROL-3-PHOSPHATE 3-PHOSPHATIDYLTRANSFERASE"/>
    <property type="match status" value="1"/>
</dbReference>
<keyword evidence="4 11" id="KW-0808">Transferase</keyword>
<evidence type="ECO:0000256" key="9">
    <source>
        <dbReference type="ARBA" id="ARBA00023209"/>
    </source>
</evidence>
<feature type="transmembrane region" description="Helical" evidence="12">
    <location>
        <begin position="90"/>
        <end position="106"/>
    </location>
</feature>
<dbReference type="GO" id="GO:0008444">
    <property type="term" value="F:CDP-diacylglycerol-glycerol-3-phosphate 3-phosphatidyltransferase activity"/>
    <property type="evidence" value="ECO:0007669"/>
    <property type="project" value="InterPro"/>
</dbReference>
<feature type="transmembrane region" description="Helical" evidence="12">
    <location>
        <begin position="186"/>
        <end position="207"/>
    </location>
</feature>
<dbReference type="GO" id="GO:0016020">
    <property type="term" value="C:membrane"/>
    <property type="evidence" value="ECO:0007669"/>
    <property type="project" value="UniProtKB-SubCell"/>
</dbReference>
<evidence type="ECO:0000256" key="11">
    <source>
        <dbReference type="RuleBase" id="RU003750"/>
    </source>
</evidence>
<dbReference type="InterPro" id="IPR000462">
    <property type="entry name" value="CDP-OH_P_trans"/>
</dbReference>
<evidence type="ECO:0000256" key="1">
    <source>
        <dbReference type="ARBA" id="ARBA00004141"/>
    </source>
</evidence>
<protein>
    <recommendedName>
        <fullName evidence="15">CDP-diacylglycerol--glycerol-3-phosphate 3-phosphatidyltransferase</fullName>
    </recommendedName>
</protein>
<evidence type="ECO:0000256" key="12">
    <source>
        <dbReference type="SAM" id="Phobius"/>
    </source>
</evidence>
<keyword evidence="8 12" id="KW-0472">Membrane</keyword>
<evidence type="ECO:0000256" key="3">
    <source>
        <dbReference type="ARBA" id="ARBA00022516"/>
    </source>
</evidence>
<dbReference type="AlphaFoldDB" id="A0A1G2K391"/>
<evidence type="ECO:0000256" key="10">
    <source>
        <dbReference type="ARBA" id="ARBA00023264"/>
    </source>
</evidence>
<dbReference type="PROSITE" id="PS00379">
    <property type="entry name" value="CDP_ALCOHOL_P_TRANSF"/>
    <property type="match status" value="1"/>
</dbReference>
<evidence type="ECO:0000256" key="4">
    <source>
        <dbReference type="ARBA" id="ARBA00022679"/>
    </source>
</evidence>
<evidence type="ECO:0000256" key="6">
    <source>
        <dbReference type="ARBA" id="ARBA00022989"/>
    </source>
</evidence>
<dbReference type="InterPro" id="IPR043130">
    <property type="entry name" value="CDP-OH_PTrfase_TM_dom"/>
</dbReference>
<evidence type="ECO:0000313" key="13">
    <source>
        <dbReference type="EMBL" id="OGZ93855.1"/>
    </source>
</evidence>
<dbReference type="InterPro" id="IPR050324">
    <property type="entry name" value="CDP-alcohol_PTase-I"/>
</dbReference>
<accession>A0A1G2K391</accession>
<comment type="caution">
    <text evidence="13">The sequence shown here is derived from an EMBL/GenBank/DDBJ whole genome shotgun (WGS) entry which is preliminary data.</text>
</comment>
<evidence type="ECO:0000313" key="14">
    <source>
        <dbReference type="Proteomes" id="UP000177392"/>
    </source>
</evidence>
<dbReference type="EMBL" id="MHQB01000026">
    <property type="protein sequence ID" value="OGZ93855.1"/>
    <property type="molecule type" value="Genomic_DNA"/>
</dbReference>
<feature type="transmembrane region" description="Helical" evidence="12">
    <location>
        <begin position="112"/>
        <end position="134"/>
    </location>
</feature>
<keyword evidence="10" id="KW-1208">Phospholipid metabolism</keyword>